<comment type="caution">
    <text evidence="2">The sequence shown here is derived from an EMBL/GenBank/DDBJ whole genome shotgun (WGS) entry which is preliminary data.</text>
</comment>
<evidence type="ECO:0000256" key="1">
    <source>
        <dbReference type="SAM" id="SignalP"/>
    </source>
</evidence>
<dbReference type="EMBL" id="MU001494">
    <property type="protein sequence ID" value="KAF2449315.1"/>
    <property type="molecule type" value="Genomic_DNA"/>
</dbReference>
<dbReference type="AlphaFoldDB" id="A0A9P4UGL6"/>
<keyword evidence="1" id="KW-0732">Signal</keyword>
<feature type="chain" id="PRO_5040268878" evidence="1">
    <location>
        <begin position="23"/>
        <end position="86"/>
    </location>
</feature>
<accession>A0A9P4UGL6</accession>
<name>A0A9P4UGL6_9PLEO</name>
<evidence type="ECO:0000313" key="3">
    <source>
        <dbReference type="Proteomes" id="UP000799764"/>
    </source>
</evidence>
<dbReference type="Proteomes" id="UP000799764">
    <property type="component" value="Unassembled WGS sequence"/>
</dbReference>
<organism evidence="2 3">
    <name type="scientific">Karstenula rhodostoma CBS 690.94</name>
    <dbReference type="NCBI Taxonomy" id="1392251"/>
    <lineage>
        <taxon>Eukaryota</taxon>
        <taxon>Fungi</taxon>
        <taxon>Dikarya</taxon>
        <taxon>Ascomycota</taxon>
        <taxon>Pezizomycotina</taxon>
        <taxon>Dothideomycetes</taxon>
        <taxon>Pleosporomycetidae</taxon>
        <taxon>Pleosporales</taxon>
        <taxon>Massarineae</taxon>
        <taxon>Didymosphaeriaceae</taxon>
        <taxon>Karstenula</taxon>
    </lineage>
</organism>
<reference evidence="2" key="1">
    <citation type="journal article" date="2020" name="Stud. Mycol.">
        <title>101 Dothideomycetes genomes: a test case for predicting lifestyles and emergence of pathogens.</title>
        <authorList>
            <person name="Haridas S."/>
            <person name="Albert R."/>
            <person name="Binder M."/>
            <person name="Bloem J."/>
            <person name="Labutti K."/>
            <person name="Salamov A."/>
            <person name="Andreopoulos B."/>
            <person name="Baker S."/>
            <person name="Barry K."/>
            <person name="Bills G."/>
            <person name="Bluhm B."/>
            <person name="Cannon C."/>
            <person name="Castanera R."/>
            <person name="Culley D."/>
            <person name="Daum C."/>
            <person name="Ezra D."/>
            <person name="Gonzalez J."/>
            <person name="Henrissat B."/>
            <person name="Kuo A."/>
            <person name="Liang C."/>
            <person name="Lipzen A."/>
            <person name="Lutzoni F."/>
            <person name="Magnuson J."/>
            <person name="Mondo S."/>
            <person name="Nolan M."/>
            <person name="Ohm R."/>
            <person name="Pangilinan J."/>
            <person name="Park H.-J."/>
            <person name="Ramirez L."/>
            <person name="Alfaro M."/>
            <person name="Sun H."/>
            <person name="Tritt A."/>
            <person name="Yoshinaga Y."/>
            <person name="Zwiers L.-H."/>
            <person name="Turgeon B."/>
            <person name="Goodwin S."/>
            <person name="Spatafora J."/>
            <person name="Crous P."/>
            <person name="Grigoriev I."/>
        </authorList>
    </citation>
    <scope>NUCLEOTIDE SEQUENCE</scope>
    <source>
        <strain evidence="2">CBS 690.94</strain>
    </source>
</reference>
<gene>
    <name evidence="2" type="ORF">P171DRAFT_427522</name>
</gene>
<keyword evidence="3" id="KW-1185">Reference proteome</keyword>
<dbReference type="OrthoDB" id="10561972at2759"/>
<feature type="signal peptide" evidence="1">
    <location>
        <begin position="1"/>
        <end position="22"/>
    </location>
</feature>
<evidence type="ECO:0000313" key="2">
    <source>
        <dbReference type="EMBL" id="KAF2449315.1"/>
    </source>
</evidence>
<feature type="non-terminal residue" evidence="2">
    <location>
        <position position="86"/>
    </location>
</feature>
<sequence>MRVLSALVGAAAALAGSAFARAIPNAGVTNIASANEASPDNYTCGYAWTEHNMLGEPIRLPAWQVVTHKYMKYYSLSPNCACRFWD</sequence>
<proteinExistence type="predicted"/>
<protein>
    <submittedName>
        <fullName evidence="2">Uncharacterized protein</fullName>
    </submittedName>
</protein>